<name>A0A4D6LMA6_VIGUN</name>
<dbReference type="Proteomes" id="UP000501690">
    <property type="component" value="Linkage Group LG4"/>
</dbReference>
<proteinExistence type="predicted"/>
<sequence length="82" mass="8799">MTEIPNRAALVYGSPEFNLLCFTHSTMPHPHLVPALSQSYHRSPAVLPSTVLPFIATATTVSFALFPTFSTTSAAPTIESPL</sequence>
<evidence type="ECO:0000313" key="2">
    <source>
        <dbReference type="Proteomes" id="UP000501690"/>
    </source>
</evidence>
<reference evidence="1 2" key="1">
    <citation type="submission" date="2019-04" db="EMBL/GenBank/DDBJ databases">
        <title>An improved genome assembly and genetic linkage map for asparagus bean, Vigna unguiculata ssp. sesquipedialis.</title>
        <authorList>
            <person name="Xia Q."/>
            <person name="Zhang R."/>
            <person name="Dong Y."/>
        </authorList>
    </citation>
    <scope>NUCLEOTIDE SEQUENCE [LARGE SCALE GENOMIC DNA]</scope>
    <source>
        <tissue evidence="1">Leaf</tissue>
    </source>
</reference>
<accession>A0A4D6LMA6</accession>
<dbReference type="AlphaFoldDB" id="A0A4D6LMA6"/>
<keyword evidence="2" id="KW-1185">Reference proteome</keyword>
<protein>
    <submittedName>
        <fullName evidence="1">Uncharacterized protein</fullName>
    </submittedName>
</protein>
<dbReference type="EMBL" id="CP039348">
    <property type="protein sequence ID" value="QCD89929.1"/>
    <property type="molecule type" value="Genomic_DNA"/>
</dbReference>
<organism evidence="1 2">
    <name type="scientific">Vigna unguiculata</name>
    <name type="common">Cowpea</name>
    <dbReference type="NCBI Taxonomy" id="3917"/>
    <lineage>
        <taxon>Eukaryota</taxon>
        <taxon>Viridiplantae</taxon>
        <taxon>Streptophyta</taxon>
        <taxon>Embryophyta</taxon>
        <taxon>Tracheophyta</taxon>
        <taxon>Spermatophyta</taxon>
        <taxon>Magnoliopsida</taxon>
        <taxon>eudicotyledons</taxon>
        <taxon>Gunneridae</taxon>
        <taxon>Pentapetalae</taxon>
        <taxon>rosids</taxon>
        <taxon>fabids</taxon>
        <taxon>Fabales</taxon>
        <taxon>Fabaceae</taxon>
        <taxon>Papilionoideae</taxon>
        <taxon>50 kb inversion clade</taxon>
        <taxon>NPAAA clade</taxon>
        <taxon>indigoferoid/millettioid clade</taxon>
        <taxon>Phaseoleae</taxon>
        <taxon>Vigna</taxon>
    </lineage>
</organism>
<gene>
    <name evidence="1" type="ORF">DEO72_LG4g881</name>
</gene>
<evidence type="ECO:0000313" key="1">
    <source>
        <dbReference type="EMBL" id="QCD89929.1"/>
    </source>
</evidence>